<dbReference type="AlphaFoldDB" id="A0A4R0NIA0"/>
<dbReference type="SUPFAM" id="SSF55781">
    <property type="entry name" value="GAF domain-like"/>
    <property type="match status" value="4"/>
</dbReference>
<evidence type="ECO:0000256" key="2">
    <source>
        <dbReference type="ARBA" id="ARBA00022840"/>
    </source>
</evidence>
<dbReference type="Pfam" id="PF00158">
    <property type="entry name" value="Sigma54_activat"/>
    <property type="match status" value="1"/>
</dbReference>
<dbReference type="PROSITE" id="PS50045">
    <property type="entry name" value="SIGMA54_INTERACT_4"/>
    <property type="match status" value="1"/>
</dbReference>
<organism evidence="8 9">
    <name type="scientific">Pedobacter hiemivivus</name>
    <dbReference type="NCBI Taxonomy" id="2530454"/>
    <lineage>
        <taxon>Bacteria</taxon>
        <taxon>Pseudomonadati</taxon>
        <taxon>Bacteroidota</taxon>
        <taxon>Sphingobacteriia</taxon>
        <taxon>Sphingobacteriales</taxon>
        <taxon>Sphingobacteriaceae</taxon>
        <taxon>Pedobacter</taxon>
    </lineage>
</organism>
<dbReference type="InterPro" id="IPR003593">
    <property type="entry name" value="AAA+_ATPase"/>
</dbReference>
<dbReference type="Gene3D" id="1.10.8.60">
    <property type="match status" value="1"/>
</dbReference>
<reference evidence="8 9" key="1">
    <citation type="submission" date="2019-02" db="EMBL/GenBank/DDBJ databases">
        <title>Pedobacter sp. RP-3-8 sp. nov., isolated from Arctic soil.</title>
        <authorList>
            <person name="Dahal R.H."/>
        </authorList>
    </citation>
    <scope>NUCLEOTIDE SEQUENCE [LARGE SCALE GENOMIC DNA]</scope>
    <source>
        <strain evidence="8 9">RP-3-8</strain>
    </source>
</reference>
<dbReference type="SUPFAM" id="SSF46689">
    <property type="entry name" value="Homeodomain-like"/>
    <property type="match status" value="1"/>
</dbReference>
<evidence type="ECO:0000313" key="9">
    <source>
        <dbReference type="Proteomes" id="UP000291117"/>
    </source>
</evidence>
<dbReference type="InterPro" id="IPR003018">
    <property type="entry name" value="GAF"/>
</dbReference>
<name>A0A4R0NIA0_9SPHI</name>
<keyword evidence="2" id="KW-0067">ATP-binding</keyword>
<keyword evidence="1" id="KW-0547">Nucleotide-binding</keyword>
<evidence type="ECO:0000256" key="5">
    <source>
        <dbReference type="ARBA" id="ARBA00023159"/>
    </source>
</evidence>
<dbReference type="CDD" id="cd00009">
    <property type="entry name" value="AAA"/>
    <property type="match status" value="1"/>
</dbReference>
<dbReference type="InterPro" id="IPR002078">
    <property type="entry name" value="Sigma_54_int"/>
</dbReference>
<dbReference type="GO" id="GO:0006355">
    <property type="term" value="P:regulation of DNA-templated transcription"/>
    <property type="evidence" value="ECO:0007669"/>
    <property type="project" value="InterPro"/>
</dbReference>
<dbReference type="InterPro" id="IPR009057">
    <property type="entry name" value="Homeodomain-like_sf"/>
</dbReference>
<keyword evidence="5" id="KW-0010">Activator</keyword>
<protein>
    <submittedName>
        <fullName evidence="8">GAF domain-containing protein</fullName>
    </submittedName>
</protein>
<dbReference type="RefSeq" id="WP_131607527.1">
    <property type="nucleotide sequence ID" value="NZ_SJSM01000002.1"/>
</dbReference>
<dbReference type="Gene3D" id="3.40.50.300">
    <property type="entry name" value="P-loop containing nucleotide triphosphate hydrolases"/>
    <property type="match status" value="1"/>
</dbReference>
<dbReference type="InterPro" id="IPR027417">
    <property type="entry name" value="P-loop_NTPase"/>
</dbReference>
<dbReference type="PANTHER" id="PTHR32071">
    <property type="entry name" value="TRANSCRIPTIONAL REGULATORY PROTEIN"/>
    <property type="match status" value="1"/>
</dbReference>
<dbReference type="InterPro" id="IPR025662">
    <property type="entry name" value="Sigma_54_int_dom_ATP-bd_1"/>
</dbReference>
<dbReference type="FunFam" id="1.10.8.60:FF:000014">
    <property type="entry name" value="DNA-binding transcriptional regulator NtrC"/>
    <property type="match status" value="1"/>
</dbReference>
<evidence type="ECO:0000259" key="7">
    <source>
        <dbReference type="PROSITE" id="PS50045"/>
    </source>
</evidence>
<keyword evidence="9" id="KW-1185">Reference proteome</keyword>
<dbReference type="GO" id="GO:0005524">
    <property type="term" value="F:ATP binding"/>
    <property type="evidence" value="ECO:0007669"/>
    <property type="project" value="UniProtKB-KW"/>
</dbReference>
<feature type="domain" description="Sigma-54 factor interaction" evidence="7">
    <location>
        <begin position="766"/>
        <end position="995"/>
    </location>
</feature>
<accession>A0A4R0NIA0</accession>
<sequence>MSKSKKIKKPMVPADIHETGQTGNNIESLEMDILLSLSKDIASVRSKEDLFRTIYPKLKQLFATDDIFICKLDKANKTLNPILRVSDQRRDEHTAYRSIVNTDLPIHDGFIDTILNAKAPLIFDIEEVNKWLSPPSYMPIVKAAGLVESLSIALCHGDDPIGILTLWSEKKYSFTPHHLQLIGKIAPQISFVITNILAEEAAREREQENEALLLISNEIASIRNKGDLAKIFSTTLKKYIHFNDVVVMIYNKDRNVYQVYICEVEEKRLRNPDFQAAMSAEYPLLDSDLSNAHMPTIIDVEFLVKYINSPATFIHKAGIKEISAIKLIDGDRLIGLFVLLSEQLLSFPKSALYIMQRISYQISIAVAKLLANDEIERREAEKTLLLSLSNEMSLVRSKEDLARIINQKLKKLFSILDYTIVVLQGAEMTYGPYLFDPEDTPFDKKTELIDTLFNNYKFEEGFYDVVLQTDEPVIFDIDAIMAADEVPGHISFFHSLGIKVIVGAALRIGERDLGILWIQPSQVKCSDIIMTNVFKGVCSQISIALANIIANEDILKRQQEKEIMLSLGNDIASIRNRTDLLSIFTHQFKKLFHYNDASIIILNKENNTYSAFVLDMEEKRTNHIDCLPNSIGVYPIADGICDVILAADGPIILNYRQVLEKKTAPSWAVFLHENGINEMVCVALREGKENMGAFFLHSEEKNYFNKHQFNLIQGIAYQLSVALANVLANEKITKQLDEINTYKQQLEVENLYLQKEISTDGNYSEIIGTGTEMQKVFHLLSQVSFANSTVLILGETGTGKELIARALHNISPRKDKMMVKVNCASIPANLIESELFGHERGSFTGATDRRIGKFELANHGTLFLDEIGEIPFELQSKLLRALQEREIERIGGRNAIKIDVRIIVATNRDLEKEVNEGRFRQDLFYRLNVFPINLPPLRDRKEDIPVLAAHFISKYSRNAGRAIKNISSKVLQDLMAYDWPGNVREMEHLIERSVLLSNGDTIKNIHLPVLKRMETGSSIAELYIKTIDENERDHILSVLKKCKGKVYGKGGAAEILGVPVSTLNSKIKKFGIKKEQSFQ</sequence>
<keyword evidence="4" id="KW-0238">DNA-binding</keyword>
<dbReference type="InterPro" id="IPR058031">
    <property type="entry name" value="AAA_lid_NorR"/>
</dbReference>
<dbReference type="Gene3D" id="3.30.450.40">
    <property type="match status" value="4"/>
</dbReference>
<dbReference type="EMBL" id="SJSM01000002">
    <property type="protein sequence ID" value="TCC98544.1"/>
    <property type="molecule type" value="Genomic_DNA"/>
</dbReference>
<dbReference type="SMART" id="SM00065">
    <property type="entry name" value="GAF"/>
    <property type="match status" value="2"/>
</dbReference>
<dbReference type="GO" id="GO:0003677">
    <property type="term" value="F:DNA binding"/>
    <property type="evidence" value="ECO:0007669"/>
    <property type="project" value="UniProtKB-KW"/>
</dbReference>
<dbReference type="InterPro" id="IPR029016">
    <property type="entry name" value="GAF-like_dom_sf"/>
</dbReference>
<evidence type="ECO:0000256" key="3">
    <source>
        <dbReference type="ARBA" id="ARBA00023015"/>
    </source>
</evidence>
<dbReference type="SMART" id="SM00382">
    <property type="entry name" value="AAA"/>
    <property type="match status" value="1"/>
</dbReference>
<evidence type="ECO:0000313" key="8">
    <source>
        <dbReference type="EMBL" id="TCC98544.1"/>
    </source>
</evidence>
<dbReference type="PANTHER" id="PTHR32071:SF57">
    <property type="entry name" value="C4-DICARBOXYLATE TRANSPORT TRANSCRIPTIONAL REGULATORY PROTEIN DCTD"/>
    <property type="match status" value="1"/>
</dbReference>
<dbReference type="Proteomes" id="UP000291117">
    <property type="component" value="Unassembled WGS sequence"/>
</dbReference>
<evidence type="ECO:0000256" key="4">
    <source>
        <dbReference type="ARBA" id="ARBA00023125"/>
    </source>
</evidence>
<gene>
    <name evidence="8" type="ORF">EZ444_04475</name>
</gene>
<evidence type="ECO:0000256" key="6">
    <source>
        <dbReference type="ARBA" id="ARBA00023163"/>
    </source>
</evidence>
<dbReference type="Pfam" id="PF25601">
    <property type="entry name" value="AAA_lid_14"/>
    <property type="match status" value="1"/>
</dbReference>
<dbReference type="Gene3D" id="1.10.10.60">
    <property type="entry name" value="Homeodomain-like"/>
    <property type="match status" value="1"/>
</dbReference>
<comment type="caution">
    <text evidence="8">The sequence shown here is derived from an EMBL/GenBank/DDBJ whole genome shotgun (WGS) entry which is preliminary data.</text>
</comment>
<dbReference type="OrthoDB" id="9767722at2"/>
<keyword evidence="6" id="KW-0804">Transcription</keyword>
<proteinExistence type="predicted"/>
<evidence type="ECO:0000256" key="1">
    <source>
        <dbReference type="ARBA" id="ARBA00022741"/>
    </source>
</evidence>
<keyword evidence="3" id="KW-0805">Transcription regulation</keyword>
<dbReference type="FunFam" id="3.40.50.300:FF:000006">
    <property type="entry name" value="DNA-binding transcriptional regulator NtrC"/>
    <property type="match status" value="1"/>
</dbReference>
<dbReference type="PROSITE" id="PS00675">
    <property type="entry name" value="SIGMA54_INTERACT_1"/>
    <property type="match status" value="1"/>
</dbReference>
<dbReference type="Pfam" id="PF01590">
    <property type="entry name" value="GAF"/>
    <property type="match status" value="2"/>
</dbReference>
<dbReference type="SUPFAM" id="SSF52540">
    <property type="entry name" value="P-loop containing nucleoside triphosphate hydrolases"/>
    <property type="match status" value="1"/>
</dbReference>